<dbReference type="InterPro" id="IPR036866">
    <property type="entry name" value="RibonucZ/Hydroxyglut_hydro"/>
</dbReference>
<evidence type="ECO:0000259" key="1">
    <source>
        <dbReference type="SMART" id="SM00849"/>
    </source>
</evidence>
<dbReference type="PANTHER" id="PTHR42951">
    <property type="entry name" value="METALLO-BETA-LACTAMASE DOMAIN-CONTAINING"/>
    <property type="match status" value="1"/>
</dbReference>
<organism evidence="2 3">
    <name type="scientific">Scleromatobacter humisilvae</name>
    <dbReference type="NCBI Taxonomy" id="2897159"/>
    <lineage>
        <taxon>Bacteria</taxon>
        <taxon>Pseudomonadati</taxon>
        <taxon>Pseudomonadota</taxon>
        <taxon>Betaproteobacteria</taxon>
        <taxon>Burkholderiales</taxon>
        <taxon>Sphaerotilaceae</taxon>
        <taxon>Scleromatobacter</taxon>
    </lineage>
</organism>
<keyword evidence="3" id="KW-1185">Reference proteome</keyword>
<dbReference type="RefSeq" id="WP_275683900.1">
    <property type="nucleotide sequence ID" value="NZ_JAJLJH010000006.1"/>
</dbReference>
<dbReference type="Proteomes" id="UP001139353">
    <property type="component" value="Unassembled WGS sequence"/>
</dbReference>
<dbReference type="SUPFAM" id="SSF56281">
    <property type="entry name" value="Metallo-hydrolase/oxidoreductase"/>
    <property type="match status" value="1"/>
</dbReference>
<dbReference type="AlphaFoldDB" id="A0A9X1YK88"/>
<name>A0A9X1YK88_9BURK</name>
<sequence length="327" mass="34674">MADALPSFVEPLGNGLWAIDTGFHRDRFDAAYLVADGGRAAFVDTGTAFAVPRLLAALDALGLPRSAVDFVIATHVHLDHAGGVGQLMQALRGAQLVVHPRGARHMIDPTALWQGALAVYGAAQMAQAYGSLVPVPAERVRVTADGETISLAGRPLLFAHTPGHALHHHCIWDARSQGWFTGDNFGMAYPEFDVGGRAFIFPTTTPVQFDPEAMRASIARLTAPSPRQMFLTHYSRITGVADCAERLLAMIEATVAVALARRDAPDRLQAITSGLMALYGDGARAFGVALPDDQIAALLRDDAALNAAGLIAWLDRPSRASATPANA</sequence>
<reference evidence="2" key="1">
    <citation type="submission" date="2021-11" db="EMBL/GenBank/DDBJ databases">
        <title>BS-T2-15 a new species belonging to the Comamonadaceae family isolated from the soil of a French oak forest.</title>
        <authorList>
            <person name="Mieszkin S."/>
            <person name="Alain K."/>
        </authorList>
    </citation>
    <scope>NUCLEOTIDE SEQUENCE</scope>
    <source>
        <strain evidence="2">BS-T2-15</strain>
    </source>
</reference>
<evidence type="ECO:0000313" key="3">
    <source>
        <dbReference type="Proteomes" id="UP001139353"/>
    </source>
</evidence>
<feature type="domain" description="Metallo-beta-lactamase" evidence="1">
    <location>
        <begin position="28"/>
        <end position="233"/>
    </location>
</feature>
<dbReference type="CDD" id="cd07726">
    <property type="entry name" value="ST1585-like_MBL-fold"/>
    <property type="match status" value="1"/>
</dbReference>
<accession>A0A9X1YK88</accession>
<dbReference type="Pfam" id="PF00753">
    <property type="entry name" value="Lactamase_B"/>
    <property type="match status" value="1"/>
</dbReference>
<proteinExistence type="predicted"/>
<dbReference type="SMART" id="SM00849">
    <property type="entry name" value="Lactamase_B"/>
    <property type="match status" value="1"/>
</dbReference>
<protein>
    <submittedName>
        <fullName evidence="2">MBL fold metallo-hydrolase</fullName>
    </submittedName>
</protein>
<gene>
    <name evidence="2" type="ORF">LPC04_19295</name>
</gene>
<dbReference type="InterPro" id="IPR001279">
    <property type="entry name" value="Metallo-B-lactamas"/>
</dbReference>
<evidence type="ECO:0000313" key="2">
    <source>
        <dbReference type="EMBL" id="MCK9687854.1"/>
    </source>
</evidence>
<dbReference type="EMBL" id="JAJLJH010000006">
    <property type="protein sequence ID" value="MCK9687854.1"/>
    <property type="molecule type" value="Genomic_DNA"/>
</dbReference>
<dbReference type="Gene3D" id="3.60.15.10">
    <property type="entry name" value="Ribonuclease Z/Hydroxyacylglutathione hydrolase-like"/>
    <property type="match status" value="1"/>
</dbReference>
<comment type="caution">
    <text evidence="2">The sequence shown here is derived from an EMBL/GenBank/DDBJ whole genome shotgun (WGS) entry which is preliminary data.</text>
</comment>
<dbReference type="PANTHER" id="PTHR42951:SF22">
    <property type="entry name" value="METALLO BETA-LACTAMASE SUPERFAMILY LIPOPROTEIN"/>
    <property type="match status" value="1"/>
</dbReference>
<dbReference type="InterPro" id="IPR037482">
    <property type="entry name" value="ST1585_MBL-fold"/>
</dbReference>
<dbReference type="InterPro" id="IPR050855">
    <property type="entry name" value="NDM-1-like"/>
</dbReference>